<dbReference type="InterPro" id="IPR005064">
    <property type="entry name" value="BUG"/>
</dbReference>
<dbReference type="PANTHER" id="PTHR42928:SF5">
    <property type="entry name" value="BLR1237 PROTEIN"/>
    <property type="match status" value="1"/>
</dbReference>
<protein>
    <submittedName>
        <fullName evidence="3">Tripartite tricarboxylate transporter substrate binding protein</fullName>
    </submittedName>
</protein>
<organism evidence="3 4">
    <name type="scientific">Parapusillimonas granuli</name>
    <dbReference type="NCBI Taxonomy" id="380911"/>
    <lineage>
        <taxon>Bacteria</taxon>
        <taxon>Pseudomonadati</taxon>
        <taxon>Pseudomonadota</taxon>
        <taxon>Betaproteobacteria</taxon>
        <taxon>Burkholderiales</taxon>
        <taxon>Alcaligenaceae</taxon>
        <taxon>Parapusillimonas</taxon>
    </lineage>
</organism>
<accession>A0A853FUR7</accession>
<name>A0A853FUR7_9BURK</name>
<comment type="similarity">
    <text evidence="1">Belongs to the UPF0065 (bug) family.</text>
</comment>
<dbReference type="SUPFAM" id="SSF53850">
    <property type="entry name" value="Periplasmic binding protein-like II"/>
    <property type="match status" value="1"/>
</dbReference>
<dbReference type="EMBL" id="JACCEM010000005">
    <property type="protein sequence ID" value="NYT49705.1"/>
    <property type="molecule type" value="Genomic_DNA"/>
</dbReference>
<feature type="chain" id="PRO_5032486368" evidence="2">
    <location>
        <begin position="26"/>
        <end position="324"/>
    </location>
</feature>
<evidence type="ECO:0000256" key="1">
    <source>
        <dbReference type="ARBA" id="ARBA00006987"/>
    </source>
</evidence>
<dbReference type="Gene3D" id="3.40.190.150">
    <property type="entry name" value="Bordetella uptake gene, domain 1"/>
    <property type="match status" value="1"/>
</dbReference>
<dbReference type="Proteomes" id="UP000559809">
    <property type="component" value="Unassembled WGS sequence"/>
</dbReference>
<comment type="caution">
    <text evidence="3">The sequence shown here is derived from an EMBL/GenBank/DDBJ whole genome shotgun (WGS) entry which is preliminary data.</text>
</comment>
<dbReference type="RefSeq" id="WP_180155017.1">
    <property type="nucleotide sequence ID" value="NZ_JACCEM010000005.1"/>
</dbReference>
<dbReference type="PIRSF" id="PIRSF017082">
    <property type="entry name" value="YflP"/>
    <property type="match status" value="1"/>
</dbReference>
<feature type="signal peptide" evidence="2">
    <location>
        <begin position="1"/>
        <end position="25"/>
    </location>
</feature>
<proteinExistence type="inferred from homology"/>
<gene>
    <name evidence="3" type="ORF">H0A72_10350</name>
</gene>
<dbReference type="Pfam" id="PF03401">
    <property type="entry name" value="TctC"/>
    <property type="match status" value="1"/>
</dbReference>
<evidence type="ECO:0000313" key="3">
    <source>
        <dbReference type="EMBL" id="NYT49705.1"/>
    </source>
</evidence>
<dbReference type="PANTHER" id="PTHR42928">
    <property type="entry name" value="TRICARBOXYLATE-BINDING PROTEIN"/>
    <property type="match status" value="1"/>
</dbReference>
<keyword evidence="4" id="KW-1185">Reference proteome</keyword>
<reference evidence="3 4" key="1">
    <citation type="submission" date="2020-07" db="EMBL/GenBank/DDBJ databases">
        <title>Taxonomic revisions and descriptions of new bacterial species based on genomic comparisons in the high-G+C-content subgroup of the family Alcaligenaceae.</title>
        <authorList>
            <person name="Szabo A."/>
            <person name="Felfoldi T."/>
        </authorList>
    </citation>
    <scope>NUCLEOTIDE SEQUENCE [LARGE SCALE GENOMIC DNA]</scope>
    <source>
        <strain evidence="3 4">LMG 24012</strain>
    </source>
</reference>
<dbReference type="AlphaFoldDB" id="A0A853FUR7"/>
<evidence type="ECO:0000313" key="4">
    <source>
        <dbReference type="Proteomes" id="UP000559809"/>
    </source>
</evidence>
<evidence type="ECO:0000256" key="2">
    <source>
        <dbReference type="SAM" id="SignalP"/>
    </source>
</evidence>
<dbReference type="CDD" id="cd13578">
    <property type="entry name" value="PBP2_Bug27"/>
    <property type="match status" value="1"/>
</dbReference>
<keyword evidence="2" id="KW-0732">Signal</keyword>
<dbReference type="Gene3D" id="3.40.190.10">
    <property type="entry name" value="Periplasmic binding protein-like II"/>
    <property type="match status" value="1"/>
</dbReference>
<sequence>MKLGLKFIASLIALSAALLSGTSTAQGWPERSIRVIVPFAPGGGTDIFTRVMAPRLSEVLGQQIVVDNKPGGSSIIGSQQVAQAAPDGYTLLIVDSTFMINPSLRNNLPYDSVKDFTPIVHLASGPVILVANPKVPAQSLKELIDLAKKEPGRLFYGSGGNGASTHLAGELFNMVAGVKIEHVPFKGTGEALTAVMSGQVPLTFTGISSARGPVEDGRLRAFAVTGERRSEAMPNVPTFDEAGLANVNSSTQWGVYGPRNLPADIVAKLNHAFNEALKDPAVKERVVGLGYALQGGTPAEFEALTKSEIEKWRNLITAAKISIN</sequence>
<dbReference type="InterPro" id="IPR042100">
    <property type="entry name" value="Bug_dom1"/>
</dbReference>